<proteinExistence type="predicted"/>
<evidence type="ECO:0000313" key="3">
    <source>
        <dbReference type="Proteomes" id="UP000295499"/>
    </source>
</evidence>
<name>A0A4R6ID95_9SPHI</name>
<evidence type="ECO:0000313" key="2">
    <source>
        <dbReference type="EMBL" id="TDO20250.1"/>
    </source>
</evidence>
<feature type="signal peptide" evidence="1">
    <location>
        <begin position="1"/>
        <end position="22"/>
    </location>
</feature>
<keyword evidence="1" id="KW-0732">Signal</keyword>
<evidence type="ECO:0008006" key="4">
    <source>
        <dbReference type="Google" id="ProtNLM"/>
    </source>
</evidence>
<comment type="caution">
    <text evidence="2">The sequence shown here is derived from an EMBL/GenBank/DDBJ whole genome shotgun (WGS) entry which is preliminary data.</text>
</comment>
<dbReference type="EMBL" id="SNWM01000005">
    <property type="protein sequence ID" value="TDO20250.1"/>
    <property type="molecule type" value="Genomic_DNA"/>
</dbReference>
<accession>A0A4R6ID95</accession>
<gene>
    <name evidence="2" type="ORF">CLV32_4010</name>
</gene>
<dbReference type="RefSeq" id="WP_133558622.1">
    <property type="nucleotide sequence ID" value="NZ_SNWM01000005.1"/>
</dbReference>
<organism evidence="2 3">
    <name type="scientific">Pedobacter duraquae</name>
    <dbReference type="NCBI Taxonomy" id="425511"/>
    <lineage>
        <taxon>Bacteria</taxon>
        <taxon>Pseudomonadati</taxon>
        <taxon>Bacteroidota</taxon>
        <taxon>Sphingobacteriia</taxon>
        <taxon>Sphingobacteriales</taxon>
        <taxon>Sphingobacteriaceae</taxon>
        <taxon>Pedobacter</taxon>
    </lineage>
</organism>
<protein>
    <recommendedName>
        <fullName evidence="4">Secreted protein</fullName>
    </recommendedName>
</protein>
<dbReference type="AlphaFoldDB" id="A0A4R6ID95"/>
<dbReference type="OrthoDB" id="980645at2"/>
<evidence type="ECO:0000256" key="1">
    <source>
        <dbReference type="SAM" id="SignalP"/>
    </source>
</evidence>
<sequence>MFKSSIAILLLCCLMLTNFSRMFVFSAFTLNQKYIASTLCINRDKPEMHCNGKCYLANKIKQVEEKEKKEAQDGQKKGFQDHFISKESPVQLTYSLALKKQYVMENHSALPKRSAEVLHPPPASQPTLS</sequence>
<dbReference type="Proteomes" id="UP000295499">
    <property type="component" value="Unassembled WGS sequence"/>
</dbReference>
<feature type="chain" id="PRO_5020555394" description="Secreted protein" evidence="1">
    <location>
        <begin position="23"/>
        <end position="129"/>
    </location>
</feature>
<reference evidence="2 3" key="1">
    <citation type="submission" date="2019-03" db="EMBL/GenBank/DDBJ databases">
        <title>Genomic Encyclopedia of Archaeal and Bacterial Type Strains, Phase II (KMG-II): from individual species to whole genera.</title>
        <authorList>
            <person name="Goeker M."/>
        </authorList>
    </citation>
    <scope>NUCLEOTIDE SEQUENCE [LARGE SCALE GENOMIC DNA]</scope>
    <source>
        <strain evidence="2 3">DSM 19034</strain>
    </source>
</reference>
<keyword evidence="3" id="KW-1185">Reference proteome</keyword>